<protein>
    <submittedName>
        <fullName evidence="3">Uncharacterized protein</fullName>
    </submittedName>
</protein>
<keyword evidence="2" id="KW-1185">Reference proteome</keyword>
<feature type="signal peptide" evidence="1">
    <location>
        <begin position="1"/>
        <end position="20"/>
    </location>
</feature>
<evidence type="ECO:0000313" key="2">
    <source>
        <dbReference type="Proteomes" id="UP000887574"/>
    </source>
</evidence>
<evidence type="ECO:0000313" key="3">
    <source>
        <dbReference type="WBParaSite" id="jg12931"/>
    </source>
</evidence>
<feature type="chain" id="PRO_5037148919" evidence="1">
    <location>
        <begin position="21"/>
        <end position="160"/>
    </location>
</feature>
<name>A0A915CUZ5_9BILA</name>
<reference evidence="3" key="1">
    <citation type="submission" date="2022-11" db="UniProtKB">
        <authorList>
            <consortium name="WormBaseParasite"/>
        </authorList>
    </citation>
    <scope>IDENTIFICATION</scope>
</reference>
<organism evidence="2 3">
    <name type="scientific">Ditylenchus dipsaci</name>
    <dbReference type="NCBI Taxonomy" id="166011"/>
    <lineage>
        <taxon>Eukaryota</taxon>
        <taxon>Metazoa</taxon>
        <taxon>Ecdysozoa</taxon>
        <taxon>Nematoda</taxon>
        <taxon>Chromadorea</taxon>
        <taxon>Rhabditida</taxon>
        <taxon>Tylenchina</taxon>
        <taxon>Tylenchomorpha</taxon>
        <taxon>Sphaerularioidea</taxon>
        <taxon>Anguinidae</taxon>
        <taxon>Anguininae</taxon>
        <taxon>Ditylenchus</taxon>
    </lineage>
</organism>
<dbReference type="WBParaSite" id="jg12931">
    <property type="protein sequence ID" value="jg12931"/>
    <property type="gene ID" value="jg12931"/>
</dbReference>
<dbReference type="SUPFAM" id="SSF51126">
    <property type="entry name" value="Pectin lyase-like"/>
    <property type="match status" value="1"/>
</dbReference>
<dbReference type="Proteomes" id="UP000887574">
    <property type="component" value="Unplaced"/>
</dbReference>
<keyword evidence="1" id="KW-0732">Signal</keyword>
<proteinExistence type="predicted"/>
<accession>A0A915CUZ5</accession>
<dbReference type="InterPro" id="IPR011050">
    <property type="entry name" value="Pectin_lyase_fold/virulence"/>
</dbReference>
<sequence length="160" mass="17102">MMLCGFFIVFSVSFASVCQCAKSSKATNTASDTTESSSSSNTIASQTSSSFVTFPTPTITTTVSATLNITSDRDFNFTRFTAAPSVGSSTENEEDYPILYLANGVTIKNSNFGADLAYWANTVNKYTIQRGGVQNAGDKLFIQQGAGTTYITDFFAKDVS</sequence>
<evidence type="ECO:0000256" key="1">
    <source>
        <dbReference type="SAM" id="SignalP"/>
    </source>
</evidence>
<dbReference type="AlphaFoldDB" id="A0A915CUZ5"/>